<keyword evidence="4" id="KW-0808">Transferase</keyword>
<dbReference type="InterPro" id="IPR003406">
    <property type="entry name" value="Glyco_trans_14"/>
</dbReference>
<keyword evidence="7" id="KW-1133">Transmembrane helix</keyword>
<sequence>MKFNFTCDAVVKGEENAVRIAKKWQYQSAFKNASRILDLMDDCSTFKSRFFFPSVTLSAEEADFPLAYGLIVYKNPEQVVRMLSSVYWPQNLYCITYDTKSTQLFKDILNKLPKCFPNVLIPKEKYKIDWCGYGVLQAAMSCLEVLTARGEVNWRYYQYMSGSDLPLKTNLEMVRIFKALNGSFNSEISQFQKWRITKISAPPPGNLTIFKSSFSATFSRESAEVIVNNNISREFFEWLNSSYCPDETFWTTIAGNPEIIKMPGGFPGERWLEEKLNHANQTKEDNLYYVSRYQVWPNTPSLCLGSWSSGSCVFGVDDLPAISNRKELVIHKLYMDYQPAAYFCLLEMQRQRTSFPVPVDAHFYSNLAGPRHVRANGKYTNFWPDNF</sequence>
<evidence type="ECO:0000313" key="12">
    <source>
        <dbReference type="WBParaSite" id="PSAMB.scaffold3588size17690.g21943.t1"/>
    </source>
</evidence>
<dbReference type="GO" id="GO:0008375">
    <property type="term" value="F:acetylglucosaminyltransferase activity"/>
    <property type="evidence" value="ECO:0007669"/>
    <property type="project" value="TreeGrafter"/>
</dbReference>
<comment type="similarity">
    <text evidence="10">Belongs to the glycosyltransferase 14 family.</text>
</comment>
<dbReference type="PANTHER" id="PTHR19297">
    <property type="entry name" value="GLYCOSYLTRANSFERASE 14 FAMILY MEMBER"/>
    <property type="match status" value="1"/>
</dbReference>
<dbReference type="Proteomes" id="UP000887566">
    <property type="component" value="Unplaced"/>
</dbReference>
<dbReference type="Pfam" id="PF02485">
    <property type="entry name" value="Branch"/>
    <property type="match status" value="1"/>
</dbReference>
<evidence type="ECO:0000256" key="10">
    <source>
        <dbReference type="ARBA" id="ARBA00038150"/>
    </source>
</evidence>
<keyword evidence="6" id="KW-0735">Signal-anchor</keyword>
<evidence type="ECO:0000256" key="2">
    <source>
        <dbReference type="ARBA" id="ARBA00004922"/>
    </source>
</evidence>
<comment type="subcellular location">
    <subcellularLocation>
        <location evidence="1">Membrane</location>
        <topology evidence="1">Single-pass type II membrane protein</topology>
    </subcellularLocation>
</comment>
<evidence type="ECO:0000256" key="8">
    <source>
        <dbReference type="ARBA" id="ARBA00023136"/>
    </source>
</evidence>
<evidence type="ECO:0000256" key="3">
    <source>
        <dbReference type="ARBA" id="ARBA00022676"/>
    </source>
</evidence>
<keyword evidence="3" id="KW-0328">Glycosyltransferase</keyword>
<evidence type="ECO:0000256" key="7">
    <source>
        <dbReference type="ARBA" id="ARBA00022989"/>
    </source>
</evidence>
<evidence type="ECO:0000313" key="11">
    <source>
        <dbReference type="Proteomes" id="UP000887566"/>
    </source>
</evidence>
<organism evidence="11 12">
    <name type="scientific">Plectus sambesii</name>
    <dbReference type="NCBI Taxonomy" id="2011161"/>
    <lineage>
        <taxon>Eukaryota</taxon>
        <taxon>Metazoa</taxon>
        <taxon>Ecdysozoa</taxon>
        <taxon>Nematoda</taxon>
        <taxon>Chromadorea</taxon>
        <taxon>Plectida</taxon>
        <taxon>Plectina</taxon>
        <taxon>Plectoidea</taxon>
        <taxon>Plectidae</taxon>
        <taxon>Plectus</taxon>
    </lineage>
</organism>
<accession>A0A914WAT1</accession>
<keyword evidence="5" id="KW-0812">Transmembrane</keyword>
<evidence type="ECO:0000256" key="9">
    <source>
        <dbReference type="ARBA" id="ARBA00023180"/>
    </source>
</evidence>
<keyword evidence="9" id="KW-0325">Glycoprotein</keyword>
<evidence type="ECO:0000256" key="1">
    <source>
        <dbReference type="ARBA" id="ARBA00004606"/>
    </source>
</evidence>
<dbReference type="WBParaSite" id="PSAMB.scaffold3588size17690.g21943.t1">
    <property type="protein sequence ID" value="PSAMB.scaffold3588size17690.g21943.t1"/>
    <property type="gene ID" value="PSAMB.scaffold3588size17690.g21943"/>
</dbReference>
<reference evidence="12" key="1">
    <citation type="submission" date="2022-11" db="UniProtKB">
        <authorList>
            <consortium name="WormBaseParasite"/>
        </authorList>
    </citation>
    <scope>IDENTIFICATION</scope>
</reference>
<name>A0A914WAT1_9BILA</name>
<keyword evidence="11" id="KW-1185">Reference proteome</keyword>
<dbReference type="PANTHER" id="PTHR19297:SF185">
    <property type="entry name" value="BETA-1,3-GALACTOSYL-O-GLYCOSYL-GLYCOPROTEIN BETA-1,6-N-ACETYLGLUCOSAMINYLTRANSFERASE 3"/>
    <property type="match status" value="1"/>
</dbReference>
<dbReference type="AlphaFoldDB" id="A0A914WAT1"/>
<comment type="pathway">
    <text evidence="2">Protein modification; protein glycosylation.</text>
</comment>
<protein>
    <submittedName>
        <fullName evidence="12">Core-2/I-Branching enzyme</fullName>
    </submittedName>
</protein>
<evidence type="ECO:0000256" key="6">
    <source>
        <dbReference type="ARBA" id="ARBA00022968"/>
    </source>
</evidence>
<proteinExistence type="inferred from homology"/>
<keyword evidence="8" id="KW-0472">Membrane</keyword>
<evidence type="ECO:0000256" key="5">
    <source>
        <dbReference type="ARBA" id="ARBA00022692"/>
    </source>
</evidence>
<dbReference type="GO" id="GO:0016020">
    <property type="term" value="C:membrane"/>
    <property type="evidence" value="ECO:0007669"/>
    <property type="project" value="UniProtKB-SubCell"/>
</dbReference>
<evidence type="ECO:0000256" key="4">
    <source>
        <dbReference type="ARBA" id="ARBA00022679"/>
    </source>
</evidence>